<keyword evidence="6" id="KW-0238">DNA-binding</keyword>
<reference evidence="12 13" key="1">
    <citation type="journal article" date="2019" name="Nat. Plants">
        <title>Genome sequencing of Musa balbisiana reveals subgenome evolution and function divergence in polyploid bananas.</title>
        <authorList>
            <person name="Yao X."/>
        </authorList>
    </citation>
    <scope>NUCLEOTIDE SEQUENCE [LARGE SCALE GENOMIC DNA]</scope>
    <source>
        <strain evidence="13">cv. DH-PKW</strain>
        <tissue evidence="12">Leaves</tissue>
    </source>
</reference>
<organism evidence="12 13">
    <name type="scientific">Musa balbisiana</name>
    <name type="common">Banana</name>
    <dbReference type="NCBI Taxonomy" id="52838"/>
    <lineage>
        <taxon>Eukaryota</taxon>
        <taxon>Viridiplantae</taxon>
        <taxon>Streptophyta</taxon>
        <taxon>Embryophyta</taxon>
        <taxon>Tracheophyta</taxon>
        <taxon>Spermatophyta</taxon>
        <taxon>Magnoliopsida</taxon>
        <taxon>Liliopsida</taxon>
        <taxon>Zingiberales</taxon>
        <taxon>Musaceae</taxon>
        <taxon>Musa</taxon>
    </lineage>
</organism>
<dbReference type="GO" id="GO:0003677">
    <property type="term" value="F:DNA binding"/>
    <property type="evidence" value="ECO:0007669"/>
    <property type="project" value="UniProtKB-KW"/>
</dbReference>
<dbReference type="SUPFAM" id="SSF103612">
    <property type="entry name" value="SBT domain"/>
    <property type="match status" value="1"/>
</dbReference>
<accession>A0A4S8J4Y7</accession>
<dbReference type="PANTHER" id="PTHR31251">
    <property type="entry name" value="SQUAMOSA PROMOTER-BINDING-LIKE PROTEIN 4"/>
    <property type="match status" value="1"/>
</dbReference>
<evidence type="ECO:0000259" key="11">
    <source>
        <dbReference type="PROSITE" id="PS51141"/>
    </source>
</evidence>
<keyword evidence="4" id="KW-0862">Zinc</keyword>
<keyword evidence="7" id="KW-0804">Transcription</keyword>
<gene>
    <name evidence="12" type="ORF">C4D60_Mb11t17320</name>
</gene>
<evidence type="ECO:0000256" key="8">
    <source>
        <dbReference type="ARBA" id="ARBA00023242"/>
    </source>
</evidence>
<dbReference type="GO" id="GO:0008270">
    <property type="term" value="F:zinc ion binding"/>
    <property type="evidence" value="ECO:0007669"/>
    <property type="project" value="UniProtKB-KW"/>
</dbReference>
<sequence>MDWDLKMPPWCLAELDRDGSIIHGTAGGPAVHRLASGPECSVDLKLGGLSDSGSSYKWKDQLRVSSMSVPSSGPLKKQRAMSNASQKASCLVDGCKADLSKCREYHRRHKVCEAHSKTPVVTVGGREQRFCQQCSRFHMLVEFDEAKRSCRKRLEGHNRRRRKPQPSSLNSGIRFSAYPQVHTTVTTEPNWTRIVRREDDTTVPVLIDRKTSNANSSHSHSEERKQFPFLQESETSLSNITPLITSRLSGISSSEMLSDEQSQVFHSGRAHSLLSLPTMQTSLINPCHMIRSADGIVMGQPLVSSMQYSDLTQYSRVATEGVSLTGYSCSGVSGDDHARTIMVSEANGAGIHRQKVFCRGGEGSTDETSAALPFSWQ</sequence>
<dbReference type="EMBL" id="PYDT01000007">
    <property type="protein sequence ID" value="THU56445.1"/>
    <property type="molecule type" value="Genomic_DNA"/>
</dbReference>
<evidence type="ECO:0000256" key="2">
    <source>
        <dbReference type="ARBA" id="ARBA00022723"/>
    </source>
</evidence>
<keyword evidence="5" id="KW-0805">Transcription regulation</keyword>
<comment type="subcellular location">
    <subcellularLocation>
        <location evidence="1">Nucleus</location>
    </subcellularLocation>
</comment>
<evidence type="ECO:0000256" key="3">
    <source>
        <dbReference type="ARBA" id="ARBA00022771"/>
    </source>
</evidence>
<name>A0A4S8J4Y7_MUSBA</name>
<evidence type="ECO:0000256" key="6">
    <source>
        <dbReference type="ARBA" id="ARBA00023125"/>
    </source>
</evidence>
<protein>
    <recommendedName>
        <fullName evidence="11">SBP-type domain-containing protein</fullName>
    </recommendedName>
</protein>
<evidence type="ECO:0000256" key="5">
    <source>
        <dbReference type="ARBA" id="ARBA00023015"/>
    </source>
</evidence>
<dbReference type="Gene3D" id="4.10.1100.10">
    <property type="entry name" value="Transcription factor, SBP-box domain"/>
    <property type="match status" value="1"/>
</dbReference>
<dbReference type="PANTHER" id="PTHR31251:SF208">
    <property type="entry name" value="SQUAMOSA PROMOTER-BINDING-LIKE PROTEIN 18"/>
    <property type="match status" value="1"/>
</dbReference>
<comment type="caution">
    <text evidence="12">The sequence shown here is derived from an EMBL/GenBank/DDBJ whole genome shotgun (WGS) entry which is preliminary data.</text>
</comment>
<feature type="domain" description="SBP-type" evidence="11">
    <location>
        <begin position="87"/>
        <end position="164"/>
    </location>
</feature>
<proteinExistence type="predicted"/>
<keyword evidence="8" id="KW-0539">Nucleus</keyword>
<keyword evidence="3 9" id="KW-0863">Zinc-finger</keyword>
<dbReference type="InterPro" id="IPR044817">
    <property type="entry name" value="SBP-like"/>
</dbReference>
<dbReference type="InterPro" id="IPR036893">
    <property type="entry name" value="SBP_sf"/>
</dbReference>
<evidence type="ECO:0000313" key="13">
    <source>
        <dbReference type="Proteomes" id="UP000317650"/>
    </source>
</evidence>
<dbReference type="PROSITE" id="PS51141">
    <property type="entry name" value="ZF_SBP"/>
    <property type="match status" value="1"/>
</dbReference>
<evidence type="ECO:0000313" key="12">
    <source>
        <dbReference type="EMBL" id="THU56445.1"/>
    </source>
</evidence>
<evidence type="ECO:0000256" key="7">
    <source>
        <dbReference type="ARBA" id="ARBA00023163"/>
    </source>
</evidence>
<evidence type="ECO:0000256" key="4">
    <source>
        <dbReference type="ARBA" id="ARBA00022833"/>
    </source>
</evidence>
<dbReference type="Pfam" id="PF03110">
    <property type="entry name" value="SBP"/>
    <property type="match status" value="1"/>
</dbReference>
<evidence type="ECO:0000256" key="10">
    <source>
        <dbReference type="SAM" id="MobiDB-lite"/>
    </source>
</evidence>
<evidence type="ECO:0000256" key="1">
    <source>
        <dbReference type="ARBA" id="ARBA00004123"/>
    </source>
</evidence>
<dbReference type="InterPro" id="IPR004333">
    <property type="entry name" value="SBP_dom"/>
</dbReference>
<dbReference type="FunFam" id="4.10.1100.10:FF:000001">
    <property type="entry name" value="Squamosa promoter-binding-like protein 14"/>
    <property type="match status" value="1"/>
</dbReference>
<keyword evidence="2" id="KW-0479">Metal-binding</keyword>
<dbReference type="GO" id="GO:0005634">
    <property type="term" value="C:nucleus"/>
    <property type="evidence" value="ECO:0007669"/>
    <property type="project" value="UniProtKB-SubCell"/>
</dbReference>
<evidence type="ECO:0000256" key="9">
    <source>
        <dbReference type="PROSITE-ProRule" id="PRU00470"/>
    </source>
</evidence>
<dbReference type="Proteomes" id="UP000317650">
    <property type="component" value="Chromosome 11"/>
</dbReference>
<feature type="region of interest" description="Disordered" evidence="10">
    <location>
        <begin position="154"/>
        <end position="173"/>
    </location>
</feature>
<dbReference type="AlphaFoldDB" id="A0A4S8J4Y7"/>
<keyword evidence="13" id="KW-1185">Reference proteome</keyword>